<dbReference type="CDD" id="cd00093">
    <property type="entry name" value="HTH_XRE"/>
    <property type="match status" value="1"/>
</dbReference>
<proteinExistence type="predicted"/>
<dbReference type="Proteomes" id="UP000241190">
    <property type="component" value="Unassembled WGS sequence"/>
</dbReference>
<sequence length="103" mass="11510">MRGYQVSLGKRLKAIIKEEKMSQRAFANEMNLSVTAIEHYIAERRIPSGELFIAMGSHEIFRKYTMWLLSGTVQPGAGQVCPAFSTQEQCGLITGKEDSQKNA</sequence>
<dbReference type="InterPro" id="IPR001387">
    <property type="entry name" value="Cro/C1-type_HTH"/>
</dbReference>
<feature type="domain" description="HTH cro/C1-type" evidence="1">
    <location>
        <begin position="12"/>
        <end position="55"/>
    </location>
</feature>
<gene>
    <name evidence="2" type="ORF">C9J52_01870</name>
</gene>
<name>A0ABX5GXJ8_9GAMM</name>
<comment type="caution">
    <text evidence="2">The sequence shown here is derived from an EMBL/GenBank/DDBJ whole genome shotgun (WGS) entry which is preliminary data.</text>
</comment>
<evidence type="ECO:0000313" key="3">
    <source>
        <dbReference type="Proteomes" id="UP000241190"/>
    </source>
</evidence>
<evidence type="ECO:0000313" key="2">
    <source>
        <dbReference type="EMBL" id="PSW99556.1"/>
    </source>
</evidence>
<keyword evidence="3" id="KW-1185">Reference proteome</keyword>
<dbReference type="InterPro" id="IPR010982">
    <property type="entry name" value="Lambda_DNA-bd_dom_sf"/>
</dbReference>
<evidence type="ECO:0000259" key="1">
    <source>
        <dbReference type="PROSITE" id="PS50943"/>
    </source>
</evidence>
<accession>A0ABX5GXJ8</accession>
<dbReference type="PROSITE" id="PS50943">
    <property type="entry name" value="HTH_CROC1"/>
    <property type="match status" value="1"/>
</dbReference>
<protein>
    <submittedName>
        <fullName evidence="2">XRE family transcriptional regulator</fullName>
    </submittedName>
</protein>
<dbReference type="Pfam" id="PF01381">
    <property type="entry name" value="HTH_3"/>
    <property type="match status" value="1"/>
</dbReference>
<dbReference type="SUPFAM" id="SSF47413">
    <property type="entry name" value="lambda repressor-like DNA-binding domains"/>
    <property type="match status" value="1"/>
</dbReference>
<reference evidence="2 3" key="1">
    <citation type="submission" date="2018-03" db="EMBL/GenBank/DDBJ databases">
        <title>Whole genome sequencing of Histamine producing bacteria.</title>
        <authorList>
            <person name="Butler K."/>
        </authorList>
    </citation>
    <scope>NUCLEOTIDE SEQUENCE [LARGE SCALE GENOMIC DNA]</scope>
    <source>
        <strain evidence="2 3">ATCC 51761</strain>
    </source>
</reference>
<organism evidence="2 3">
    <name type="scientific">Photobacterium iliopiscarium</name>
    <dbReference type="NCBI Taxonomy" id="56192"/>
    <lineage>
        <taxon>Bacteria</taxon>
        <taxon>Pseudomonadati</taxon>
        <taxon>Pseudomonadota</taxon>
        <taxon>Gammaproteobacteria</taxon>
        <taxon>Vibrionales</taxon>
        <taxon>Vibrionaceae</taxon>
        <taxon>Photobacterium</taxon>
    </lineage>
</organism>
<dbReference type="EMBL" id="PYOP01000002">
    <property type="protein sequence ID" value="PSW99556.1"/>
    <property type="molecule type" value="Genomic_DNA"/>
</dbReference>
<dbReference type="Gene3D" id="1.10.260.40">
    <property type="entry name" value="lambda repressor-like DNA-binding domains"/>
    <property type="match status" value="1"/>
</dbReference>